<name>A0A9D2B9S0_9FIRM</name>
<protein>
    <submittedName>
        <fullName evidence="3">DUF4474 domain-containing protein</fullName>
    </submittedName>
</protein>
<sequence length="302" mass="36010">MYLFAGILFAVCIFFFIIHFFRRRKIICKVRCMDPCKKRRLLNDLAKPFGFAYDADCDIITSRLDAPQKAFGYRHLYDQTASHFNMVFDCEPIYFDYHGRTWMIEFWKGQYGINIGSEIGIYHADGLVSPEQYEKTQFHAASKKELLPISMELSWKGKPLFCIHRLHWWLTGFCTGKYADPRDLSMNVSITFPNEEMMDSFTKSLLYTGYTACDICICCPTVSFTFCIPHCKQPKHCFRFPFAQWKNRLLCRLYRHITKPFDCVLDQILYLYFFLPAAFRHTLRFKKHRRQKCKAKKHRKRQ</sequence>
<organism evidence="3 4">
    <name type="scientific">Candidatus Anaerostipes excrementavium</name>
    <dbReference type="NCBI Taxonomy" id="2838463"/>
    <lineage>
        <taxon>Bacteria</taxon>
        <taxon>Bacillati</taxon>
        <taxon>Bacillota</taxon>
        <taxon>Clostridia</taxon>
        <taxon>Lachnospirales</taxon>
        <taxon>Lachnospiraceae</taxon>
        <taxon>Anaerostipes</taxon>
    </lineage>
</organism>
<evidence type="ECO:0000259" key="2">
    <source>
        <dbReference type="Pfam" id="PF14751"/>
    </source>
</evidence>
<keyword evidence="1" id="KW-1133">Transmembrane helix</keyword>
<keyword evidence="1" id="KW-0812">Transmembrane</keyword>
<dbReference type="Proteomes" id="UP000886721">
    <property type="component" value="Unassembled WGS sequence"/>
</dbReference>
<dbReference type="AlphaFoldDB" id="A0A9D2B9S0"/>
<reference evidence="3" key="2">
    <citation type="submission" date="2021-04" db="EMBL/GenBank/DDBJ databases">
        <authorList>
            <person name="Gilroy R."/>
        </authorList>
    </citation>
    <scope>NUCLEOTIDE SEQUENCE</scope>
    <source>
        <strain evidence="3">CHK191-13928</strain>
    </source>
</reference>
<dbReference type="EMBL" id="DXEM01000015">
    <property type="protein sequence ID" value="HIX67542.1"/>
    <property type="molecule type" value="Genomic_DNA"/>
</dbReference>
<reference evidence="3" key="1">
    <citation type="journal article" date="2021" name="PeerJ">
        <title>Extensive microbial diversity within the chicken gut microbiome revealed by metagenomics and culture.</title>
        <authorList>
            <person name="Gilroy R."/>
            <person name="Ravi A."/>
            <person name="Getino M."/>
            <person name="Pursley I."/>
            <person name="Horton D.L."/>
            <person name="Alikhan N.F."/>
            <person name="Baker D."/>
            <person name="Gharbi K."/>
            <person name="Hall N."/>
            <person name="Watson M."/>
            <person name="Adriaenssens E.M."/>
            <person name="Foster-Nyarko E."/>
            <person name="Jarju S."/>
            <person name="Secka A."/>
            <person name="Antonio M."/>
            <person name="Oren A."/>
            <person name="Chaudhuri R.R."/>
            <person name="La Ragione R."/>
            <person name="Hildebrand F."/>
            <person name="Pallen M.J."/>
        </authorList>
    </citation>
    <scope>NUCLEOTIDE SEQUENCE</scope>
    <source>
        <strain evidence="3">CHK191-13928</strain>
    </source>
</reference>
<keyword evidence="1" id="KW-0472">Membrane</keyword>
<comment type="caution">
    <text evidence="3">The sequence shown here is derived from an EMBL/GenBank/DDBJ whole genome shotgun (WGS) entry which is preliminary data.</text>
</comment>
<evidence type="ECO:0000313" key="3">
    <source>
        <dbReference type="EMBL" id="HIX67542.1"/>
    </source>
</evidence>
<dbReference type="InterPro" id="IPR029322">
    <property type="entry name" value="DUF4474"/>
</dbReference>
<feature type="domain" description="DUF4474" evidence="2">
    <location>
        <begin position="42"/>
        <end position="277"/>
    </location>
</feature>
<evidence type="ECO:0000256" key="1">
    <source>
        <dbReference type="SAM" id="Phobius"/>
    </source>
</evidence>
<gene>
    <name evidence="3" type="ORF">H9735_05370</name>
</gene>
<feature type="transmembrane region" description="Helical" evidence="1">
    <location>
        <begin position="264"/>
        <end position="283"/>
    </location>
</feature>
<proteinExistence type="predicted"/>
<evidence type="ECO:0000313" key="4">
    <source>
        <dbReference type="Proteomes" id="UP000886721"/>
    </source>
</evidence>
<dbReference type="Pfam" id="PF14751">
    <property type="entry name" value="DUF4474"/>
    <property type="match status" value="1"/>
</dbReference>
<accession>A0A9D2B9S0</accession>